<dbReference type="CTD" id="68917867"/>
<reference evidence="1 2" key="2">
    <citation type="journal article" date="2011" name="PLoS Genet.">
        <title>Caenorhabditis briggsae recombinant inbred line genotypes reveal inter-strain incompatibility and the evolution of recombination.</title>
        <authorList>
            <person name="Ross J.A."/>
            <person name="Koboldt D.C."/>
            <person name="Staisch J.E."/>
            <person name="Chamberlin H.M."/>
            <person name="Gupta B.P."/>
            <person name="Miller R.D."/>
            <person name="Baird S.E."/>
            <person name="Haag E.S."/>
        </authorList>
    </citation>
    <scope>NUCLEOTIDE SEQUENCE [LARGE SCALE GENOMIC DNA]</scope>
    <source>
        <strain evidence="1 2">AF16</strain>
    </source>
</reference>
<gene>
    <name evidence="1" type="ORF">CBG26389</name>
    <name evidence="1" type="ORF">CBG_26389</name>
</gene>
<dbReference type="GeneID" id="68917867"/>
<dbReference type="AlphaFoldDB" id="B6IFE8"/>
<evidence type="ECO:0000313" key="2">
    <source>
        <dbReference type="Proteomes" id="UP000008549"/>
    </source>
</evidence>
<dbReference type="EMBL" id="HE601244">
    <property type="protein sequence ID" value="CAR98628.1"/>
    <property type="molecule type" value="Genomic_DNA"/>
</dbReference>
<accession>B6IFE8</accession>
<organism evidence="1 2">
    <name type="scientific">Caenorhabditis briggsae</name>
    <dbReference type="NCBI Taxonomy" id="6238"/>
    <lineage>
        <taxon>Eukaryota</taxon>
        <taxon>Metazoa</taxon>
        <taxon>Ecdysozoa</taxon>
        <taxon>Nematoda</taxon>
        <taxon>Chromadorea</taxon>
        <taxon>Rhabditida</taxon>
        <taxon>Rhabditina</taxon>
        <taxon>Rhabditomorpha</taxon>
        <taxon>Rhabditoidea</taxon>
        <taxon>Rhabditidae</taxon>
        <taxon>Peloderinae</taxon>
        <taxon>Caenorhabditis</taxon>
    </lineage>
</organism>
<dbReference type="InParanoid" id="B6IFE8"/>
<protein>
    <submittedName>
        <fullName evidence="1">Protein CBG26389</fullName>
    </submittedName>
</protein>
<proteinExistence type="predicted"/>
<dbReference type="RefSeq" id="XP_045098199.1">
    <property type="nucleotide sequence ID" value="XM_045235718.1"/>
</dbReference>
<dbReference type="KEGG" id="cbr:CBG_26389"/>
<evidence type="ECO:0000313" key="1">
    <source>
        <dbReference type="EMBL" id="CAR98628.1"/>
    </source>
</evidence>
<dbReference type="HOGENOM" id="CLU_1939991_0_0_1"/>
<dbReference type="Proteomes" id="UP000008549">
    <property type="component" value="Unassembled WGS sequence"/>
</dbReference>
<sequence length="130" mass="15087">MDPNSSTPFSSPSILLCSSASWRKSSHTSIYISISRRPKFPSPVAVDPEHHDKNELYMYVFRLSWATWVTHAPTEKRAEPRVMNFQKKEMRYALSSLPSLPESQPEMLLICDCCIMVLVRTFQNEKLCYR</sequence>
<reference evidence="1 2" key="1">
    <citation type="journal article" date="2003" name="PLoS Biol.">
        <title>The genome sequence of Caenorhabditis briggsae: a platform for comparative genomics.</title>
        <authorList>
            <person name="Stein L.D."/>
            <person name="Bao Z."/>
            <person name="Blasiar D."/>
            <person name="Blumenthal T."/>
            <person name="Brent M.R."/>
            <person name="Chen N."/>
            <person name="Chinwalla A."/>
            <person name="Clarke L."/>
            <person name="Clee C."/>
            <person name="Coghlan A."/>
            <person name="Coulson A."/>
            <person name="D'Eustachio P."/>
            <person name="Fitch D.H."/>
            <person name="Fulton L.A."/>
            <person name="Fulton R.E."/>
            <person name="Griffiths-Jones S."/>
            <person name="Harris T.W."/>
            <person name="Hillier L.W."/>
            <person name="Kamath R."/>
            <person name="Kuwabara P.E."/>
            <person name="Mardis E.R."/>
            <person name="Marra M.A."/>
            <person name="Miner T.L."/>
            <person name="Minx P."/>
            <person name="Mullikin J.C."/>
            <person name="Plumb R.W."/>
            <person name="Rogers J."/>
            <person name="Schein J.E."/>
            <person name="Sohrmann M."/>
            <person name="Spieth J."/>
            <person name="Stajich J.E."/>
            <person name="Wei C."/>
            <person name="Willey D."/>
            <person name="Wilson R.K."/>
            <person name="Durbin R."/>
            <person name="Waterston R.H."/>
        </authorList>
    </citation>
    <scope>NUCLEOTIDE SEQUENCE [LARGE SCALE GENOMIC DNA]</scope>
    <source>
        <strain evidence="1 2">AF16</strain>
    </source>
</reference>
<keyword evidence="2" id="KW-1185">Reference proteome</keyword>
<name>B6IFE8_CAEBR</name>